<reference evidence="3 6" key="2">
    <citation type="submission" date="2019-06" db="EMBL/GenBank/DDBJ databases">
        <title>Whole genome shotgun sequence of Brevibacillus agri NBRC 15538.</title>
        <authorList>
            <person name="Hosoyama A."/>
            <person name="Uohara A."/>
            <person name="Ohji S."/>
            <person name="Ichikawa N."/>
        </authorList>
    </citation>
    <scope>NUCLEOTIDE SEQUENCE [LARGE SCALE GENOMIC DNA]</scope>
    <source>
        <strain evidence="3 6">NBRC 15538</strain>
    </source>
</reference>
<dbReference type="Gene3D" id="3.30.450.20">
    <property type="entry name" value="PAS domain"/>
    <property type="match status" value="1"/>
</dbReference>
<dbReference type="PROSITE" id="PS50113">
    <property type="entry name" value="PAC"/>
    <property type="match status" value="1"/>
</dbReference>
<keyword evidence="6" id="KW-1185">Reference proteome</keyword>
<organism evidence="4 5">
    <name type="scientific">Brevibacillus agri</name>
    <dbReference type="NCBI Taxonomy" id="51101"/>
    <lineage>
        <taxon>Bacteria</taxon>
        <taxon>Bacillati</taxon>
        <taxon>Bacillota</taxon>
        <taxon>Bacilli</taxon>
        <taxon>Bacillales</taxon>
        <taxon>Paenibacillaceae</taxon>
        <taxon>Brevibacillus</taxon>
    </lineage>
</organism>
<dbReference type="PANTHER" id="PTHR46663:SF3">
    <property type="entry name" value="SLL0267 PROTEIN"/>
    <property type="match status" value="1"/>
</dbReference>
<name>A0A3M8ANP5_9BACL</name>
<reference evidence="4 5" key="1">
    <citation type="submission" date="2018-10" db="EMBL/GenBank/DDBJ databases">
        <title>Phylogenomics of Brevibacillus.</title>
        <authorList>
            <person name="Dunlap C."/>
        </authorList>
    </citation>
    <scope>NUCLEOTIDE SEQUENCE [LARGE SCALE GENOMIC DNA]</scope>
    <source>
        <strain evidence="4 5">NRRL NRS 1219</strain>
    </source>
</reference>
<comment type="caution">
    <text evidence="4">The sequence shown here is derived from an EMBL/GenBank/DDBJ whole genome shotgun (WGS) entry which is preliminary data.</text>
</comment>
<dbReference type="Gene3D" id="3.30.70.270">
    <property type="match status" value="1"/>
</dbReference>
<evidence type="ECO:0000313" key="4">
    <source>
        <dbReference type="EMBL" id="RNB52820.1"/>
    </source>
</evidence>
<dbReference type="EMBL" id="RHHN01000051">
    <property type="protein sequence ID" value="RNB52820.1"/>
    <property type="molecule type" value="Genomic_DNA"/>
</dbReference>
<dbReference type="InterPro" id="IPR000160">
    <property type="entry name" value="GGDEF_dom"/>
</dbReference>
<dbReference type="InterPro" id="IPR043128">
    <property type="entry name" value="Rev_trsase/Diguanyl_cyclase"/>
</dbReference>
<dbReference type="PANTHER" id="PTHR46663">
    <property type="entry name" value="DIGUANYLATE CYCLASE DGCT-RELATED"/>
    <property type="match status" value="1"/>
</dbReference>
<dbReference type="SUPFAM" id="SSF55073">
    <property type="entry name" value="Nucleotide cyclase"/>
    <property type="match status" value="1"/>
</dbReference>
<feature type="domain" description="GGDEF" evidence="2">
    <location>
        <begin position="171"/>
        <end position="304"/>
    </location>
</feature>
<dbReference type="InterPro" id="IPR000700">
    <property type="entry name" value="PAS-assoc_C"/>
</dbReference>
<dbReference type="SMART" id="SM00267">
    <property type="entry name" value="GGDEF"/>
    <property type="match status" value="1"/>
</dbReference>
<dbReference type="InterPro" id="IPR052163">
    <property type="entry name" value="DGC-Regulatory_Protein"/>
</dbReference>
<evidence type="ECO:0000313" key="3">
    <source>
        <dbReference type="EMBL" id="GED27840.1"/>
    </source>
</evidence>
<evidence type="ECO:0000259" key="1">
    <source>
        <dbReference type="PROSITE" id="PS50113"/>
    </source>
</evidence>
<feature type="domain" description="PAC" evidence="1">
    <location>
        <begin position="88"/>
        <end position="139"/>
    </location>
</feature>
<accession>A0A3M8ANP5</accession>
<dbReference type="Proteomes" id="UP000317180">
    <property type="component" value="Unassembled WGS sequence"/>
</dbReference>
<dbReference type="Proteomes" id="UP000276178">
    <property type="component" value="Unassembled WGS sequence"/>
</dbReference>
<evidence type="ECO:0000313" key="6">
    <source>
        <dbReference type="Proteomes" id="UP000317180"/>
    </source>
</evidence>
<dbReference type="SUPFAM" id="SSF55785">
    <property type="entry name" value="PYP-like sensor domain (PAS domain)"/>
    <property type="match status" value="1"/>
</dbReference>
<gene>
    <name evidence="3" type="ORF">BAG01nite_39420</name>
    <name evidence="4" type="ORF">EB820_18320</name>
</gene>
<dbReference type="InterPro" id="IPR013656">
    <property type="entry name" value="PAS_4"/>
</dbReference>
<dbReference type="NCBIfam" id="TIGR00254">
    <property type="entry name" value="GGDEF"/>
    <property type="match status" value="1"/>
</dbReference>
<proteinExistence type="predicted"/>
<evidence type="ECO:0000259" key="2">
    <source>
        <dbReference type="PROSITE" id="PS50887"/>
    </source>
</evidence>
<evidence type="ECO:0000313" key="5">
    <source>
        <dbReference type="Proteomes" id="UP000276178"/>
    </source>
</evidence>
<dbReference type="OrthoDB" id="9759607at2"/>
<dbReference type="CDD" id="cd01949">
    <property type="entry name" value="GGDEF"/>
    <property type="match status" value="1"/>
</dbReference>
<dbReference type="AlphaFoldDB" id="A0A3M8ANP5"/>
<dbReference type="PROSITE" id="PS50887">
    <property type="entry name" value="GGDEF"/>
    <property type="match status" value="1"/>
</dbReference>
<dbReference type="EMBL" id="BJOD01000051">
    <property type="protein sequence ID" value="GED27840.1"/>
    <property type="molecule type" value="Genomic_DNA"/>
</dbReference>
<dbReference type="InterPro" id="IPR029787">
    <property type="entry name" value="Nucleotide_cyclase"/>
</dbReference>
<dbReference type="Pfam" id="PF00990">
    <property type="entry name" value="GGDEF"/>
    <property type="match status" value="1"/>
</dbReference>
<dbReference type="GeneID" id="82813582"/>
<sequence length="307" mass="34472">MAKLDITTLISQHGDILTSLFHHMSDMFFLMAVEKNADGAYQFRYVLMNPAAMKGAGLTEDTYGKLIEEVYPPEKADLLNSMYRQTVEDASPTHFTTNGNMIGESILSPVFNCEGVCTHVFSVTRDITERKKLERQLEYMAYHDVLTGLPNRRLLYANLQQALEKAKASGEMVAALYLDCDHFKQINDTWGHDAGDVFLQMLAQRLQACVREQDTVARLGGDEFVVILTGIQNERQAEKVATRILHSLQQPWSFQGQTFSFTSSIGIALYPVSASEADQLLSNADKALYKAKATGRNQFFFFDPAQN</sequence>
<dbReference type="InterPro" id="IPR035965">
    <property type="entry name" value="PAS-like_dom_sf"/>
</dbReference>
<protein>
    <submittedName>
        <fullName evidence="4">Sensor domain-containing diguanylate cyclase</fullName>
    </submittedName>
</protein>
<dbReference type="Pfam" id="PF08448">
    <property type="entry name" value="PAS_4"/>
    <property type="match status" value="1"/>
</dbReference>
<dbReference type="InterPro" id="IPR000014">
    <property type="entry name" value="PAS"/>
</dbReference>
<dbReference type="RefSeq" id="WP_005836474.1">
    <property type="nucleotide sequence ID" value="NZ_BJOD01000051.1"/>
</dbReference>
<dbReference type="FunFam" id="3.30.70.270:FF:000001">
    <property type="entry name" value="Diguanylate cyclase domain protein"/>
    <property type="match status" value="1"/>
</dbReference>
<dbReference type="NCBIfam" id="TIGR00229">
    <property type="entry name" value="sensory_box"/>
    <property type="match status" value="1"/>
</dbReference>